<keyword evidence="2" id="KW-0805">Transcription regulation</keyword>
<evidence type="ECO:0000256" key="5">
    <source>
        <dbReference type="ARBA" id="ARBA00023242"/>
    </source>
</evidence>
<dbReference type="AlphaFoldDB" id="A0A067K1E3"/>
<evidence type="ECO:0000256" key="3">
    <source>
        <dbReference type="ARBA" id="ARBA00023125"/>
    </source>
</evidence>
<dbReference type="SMART" id="SM00380">
    <property type="entry name" value="AP2"/>
    <property type="match status" value="1"/>
</dbReference>
<dbReference type="KEGG" id="jcu:105643372"/>
<keyword evidence="10" id="KW-1185">Reference proteome</keyword>
<dbReference type="GO" id="GO:0003677">
    <property type="term" value="F:DNA binding"/>
    <property type="evidence" value="ECO:0007669"/>
    <property type="project" value="UniProtKB-KW"/>
</dbReference>
<feature type="domain" description="AP2/ERF" evidence="8">
    <location>
        <begin position="110"/>
        <end position="169"/>
    </location>
</feature>
<comment type="subcellular location">
    <subcellularLocation>
        <location evidence="1">Nucleus</location>
    </subcellularLocation>
</comment>
<name>A0A067K1E3_JATCU</name>
<evidence type="ECO:0000256" key="2">
    <source>
        <dbReference type="ARBA" id="ARBA00023015"/>
    </source>
</evidence>
<dbReference type="CDD" id="cd00018">
    <property type="entry name" value="AP2"/>
    <property type="match status" value="1"/>
</dbReference>
<dbReference type="InterPro" id="IPR036955">
    <property type="entry name" value="AP2/ERF_dom_sf"/>
</dbReference>
<dbReference type="Gene3D" id="3.30.730.10">
    <property type="entry name" value="AP2/ERF domain"/>
    <property type="match status" value="1"/>
</dbReference>
<dbReference type="OrthoDB" id="1647183at2759"/>
<dbReference type="EMBL" id="KK914782">
    <property type="protein sequence ID" value="KDP28853.1"/>
    <property type="molecule type" value="Genomic_DNA"/>
</dbReference>
<sequence>MHAQSISDLVFLQPIKHQFEAPASFDHLYSSFLTENWGDLPLKLDDSEDMIVYDALRDAVNVGWSPSYESDNKAIEVVEEVVRAPKRTVPLEADRESKKNTLPQKRNAMHYRGVRRRPWGKFAAEIREPRTKNGARLWLGTYETPEEAALAYDRAAFKIRGSKAKLNFPHLVGSDERESSPSMSDNDSVTKKRKLIE</sequence>
<evidence type="ECO:0000256" key="1">
    <source>
        <dbReference type="ARBA" id="ARBA00004123"/>
    </source>
</evidence>
<dbReference type="GO" id="GO:0003700">
    <property type="term" value="F:DNA-binding transcription factor activity"/>
    <property type="evidence" value="ECO:0007669"/>
    <property type="project" value="InterPro"/>
</dbReference>
<dbReference type="GO" id="GO:0005634">
    <property type="term" value="C:nucleus"/>
    <property type="evidence" value="ECO:0007669"/>
    <property type="project" value="UniProtKB-SubCell"/>
</dbReference>
<organism evidence="9 10">
    <name type="scientific">Jatropha curcas</name>
    <name type="common">Barbados nut</name>
    <dbReference type="NCBI Taxonomy" id="180498"/>
    <lineage>
        <taxon>Eukaryota</taxon>
        <taxon>Viridiplantae</taxon>
        <taxon>Streptophyta</taxon>
        <taxon>Embryophyta</taxon>
        <taxon>Tracheophyta</taxon>
        <taxon>Spermatophyta</taxon>
        <taxon>Magnoliopsida</taxon>
        <taxon>eudicotyledons</taxon>
        <taxon>Gunneridae</taxon>
        <taxon>Pentapetalae</taxon>
        <taxon>rosids</taxon>
        <taxon>fabids</taxon>
        <taxon>Malpighiales</taxon>
        <taxon>Euphorbiaceae</taxon>
        <taxon>Crotonoideae</taxon>
        <taxon>Jatropheae</taxon>
        <taxon>Jatropha</taxon>
    </lineage>
</organism>
<keyword evidence="3" id="KW-0238">DNA-binding</keyword>
<dbReference type="InterPro" id="IPR001471">
    <property type="entry name" value="AP2/ERF_dom"/>
</dbReference>
<dbReference type="InterPro" id="IPR016177">
    <property type="entry name" value="DNA-bd_dom_sf"/>
</dbReference>
<dbReference type="STRING" id="180498.A0A067K1E3"/>
<comment type="similarity">
    <text evidence="6">Belongs to the AP2/ERF transcription factor family. ERF subfamily.</text>
</comment>
<dbReference type="FunFam" id="3.30.730.10:FF:000001">
    <property type="entry name" value="Ethylene-responsive transcription factor 2"/>
    <property type="match status" value="1"/>
</dbReference>
<evidence type="ECO:0000313" key="9">
    <source>
        <dbReference type="EMBL" id="KDP28853.1"/>
    </source>
</evidence>
<evidence type="ECO:0000256" key="4">
    <source>
        <dbReference type="ARBA" id="ARBA00023163"/>
    </source>
</evidence>
<dbReference type="Pfam" id="PF00847">
    <property type="entry name" value="AP2"/>
    <property type="match status" value="1"/>
</dbReference>
<dbReference type="PANTHER" id="PTHR31190">
    <property type="entry name" value="DNA-BINDING DOMAIN"/>
    <property type="match status" value="1"/>
</dbReference>
<gene>
    <name evidence="9" type="ORF">JCGZ_14624</name>
</gene>
<evidence type="ECO:0000259" key="8">
    <source>
        <dbReference type="PROSITE" id="PS51032"/>
    </source>
</evidence>
<reference evidence="9 10" key="1">
    <citation type="journal article" date="2014" name="PLoS ONE">
        <title>Global Analysis of Gene Expression Profiles in Physic Nut (Jatropha curcas L.) Seedlings Exposed to Salt Stress.</title>
        <authorList>
            <person name="Zhang L."/>
            <person name="Zhang C."/>
            <person name="Wu P."/>
            <person name="Chen Y."/>
            <person name="Li M."/>
            <person name="Jiang H."/>
            <person name="Wu G."/>
        </authorList>
    </citation>
    <scope>NUCLEOTIDE SEQUENCE [LARGE SCALE GENOMIC DNA]</scope>
    <source>
        <strain evidence="10">cv. GZQX0401</strain>
        <tissue evidence="9">Young leaves</tissue>
    </source>
</reference>
<evidence type="ECO:0000256" key="6">
    <source>
        <dbReference type="ARBA" id="ARBA00024343"/>
    </source>
</evidence>
<dbReference type="PROSITE" id="PS51032">
    <property type="entry name" value="AP2_ERF"/>
    <property type="match status" value="1"/>
</dbReference>
<dbReference type="PRINTS" id="PR00367">
    <property type="entry name" value="ETHRSPELEMNT"/>
</dbReference>
<dbReference type="Proteomes" id="UP000027138">
    <property type="component" value="Unassembled WGS sequence"/>
</dbReference>
<feature type="region of interest" description="Disordered" evidence="7">
    <location>
        <begin position="172"/>
        <end position="197"/>
    </location>
</feature>
<evidence type="ECO:0000256" key="7">
    <source>
        <dbReference type="SAM" id="MobiDB-lite"/>
    </source>
</evidence>
<protein>
    <recommendedName>
        <fullName evidence="8">AP2/ERF domain-containing protein</fullName>
    </recommendedName>
</protein>
<dbReference type="InterPro" id="IPR044808">
    <property type="entry name" value="ERF_plant"/>
</dbReference>
<proteinExistence type="inferred from homology"/>
<keyword evidence="5" id="KW-0539">Nucleus</keyword>
<dbReference type="GO" id="GO:0009873">
    <property type="term" value="P:ethylene-activated signaling pathway"/>
    <property type="evidence" value="ECO:0007669"/>
    <property type="project" value="InterPro"/>
</dbReference>
<dbReference type="SUPFAM" id="SSF54171">
    <property type="entry name" value="DNA-binding domain"/>
    <property type="match status" value="1"/>
</dbReference>
<keyword evidence="4" id="KW-0804">Transcription</keyword>
<dbReference type="PANTHER" id="PTHR31190:SF274">
    <property type="entry name" value="ETHYLENE-RESPONSIVE TRANSCRIPTION FACTOR 13"/>
    <property type="match status" value="1"/>
</dbReference>
<evidence type="ECO:0000313" key="10">
    <source>
        <dbReference type="Proteomes" id="UP000027138"/>
    </source>
</evidence>
<accession>A0A067K1E3</accession>